<protein>
    <submittedName>
        <fullName evidence="1">DNA-binding protein</fullName>
    </submittedName>
</protein>
<comment type="caution">
    <text evidence="1">The sequence shown here is derived from an EMBL/GenBank/DDBJ whole genome shotgun (WGS) entry which is preliminary data.</text>
</comment>
<evidence type="ECO:0000313" key="1">
    <source>
        <dbReference type="EMBL" id="TFJ28593.1"/>
    </source>
</evidence>
<name>A0A7Z8D063_CARDV</name>
<reference evidence="1 2" key="1">
    <citation type="journal article" date="2018" name="Int. J. Food Microbiol.">
        <title>Growth of Carnobacterium spp. isolated from chilled vacuum-packaged meat under relevant acidic conditions.</title>
        <authorList>
            <person name="Zhang P."/>
            <person name="Badoni M."/>
            <person name="Ganzle M."/>
            <person name="Yang X."/>
        </authorList>
    </citation>
    <scope>NUCLEOTIDE SEQUENCE [LARGE SCALE GENOMIC DNA]</scope>
    <source>
        <strain evidence="1 2">B2</strain>
    </source>
</reference>
<proteinExistence type="predicted"/>
<dbReference type="AlphaFoldDB" id="A0A7Z8D063"/>
<sequence length="175" mass="20434">MKKELMIVDGYNMIGAWPDLVKLKNQDEMEEARDRLLHQLSNYQRYEGIEIQVVFDAQFVPGIQTSFQKYLVTVIFTKEGETADSYIERIVEEKNNRLTQVTVATSDMAEQWLVFSKGALRKSANELYRDLKRSNQAIKADTVSFHSKTVRRNTPWNPQQLTTLEELRENLSKKE</sequence>
<gene>
    <name evidence="1" type="ORF">CKN69_03430</name>
</gene>
<keyword evidence="1" id="KW-0238">DNA-binding</keyword>
<organism evidence="1 2">
    <name type="scientific">Carnobacterium divergens</name>
    <name type="common">Lactobacillus divergens</name>
    <dbReference type="NCBI Taxonomy" id="2748"/>
    <lineage>
        <taxon>Bacteria</taxon>
        <taxon>Bacillati</taxon>
        <taxon>Bacillota</taxon>
        <taxon>Bacilli</taxon>
        <taxon>Lactobacillales</taxon>
        <taxon>Carnobacteriaceae</taxon>
        <taxon>Carnobacterium</taxon>
    </lineage>
</organism>
<evidence type="ECO:0000313" key="2">
    <source>
        <dbReference type="Proteomes" id="UP000297938"/>
    </source>
</evidence>
<dbReference type="Pfam" id="PF05991">
    <property type="entry name" value="NYN_YacP"/>
    <property type="match status" value="1"/>
</dbReference>
<dbReference type="PANTHER" id="PTHR34547">
    <property type="entry name" value="YACP-LIKE NYN DOMAIN PROTEIN"/>
    <property type="match status" value="1"/>
</dbReference>
<dbReference type="PANTHER" id="PTHR34547:SF1">
    <property type="entry name" value="YACP-LIKE NYN DOMAIN PROTEIN"/>
    <property type="match status" value="1"/>
</dbReference>
<dbReference type="InterPro" id="IPR010298">
    <property type="entry name" value="YacP-like"/>
</dbReference>
<dbReference type="EMBL" id="NRPP01000007">
    <property type="protein sequence ID" value="TFJ28593.1"/>
    <property type="molecule type" value="Genomic_DNA"/>
</dbReference>
<dbReference type="GO" id="GO:0003677">
    <property type="term" value="F:DNA binding"/>
    <property type="evidence" value="ECO:0007669"/>
    <property type="project" value="UniProtKB-KW"/>
</dbReference>
<dbReference type="CDD" id="cd10912">
    <property type="entry name" value="PIN_YacP-like"/>
    <property type="match status" value="1"/>
</dbReference>
<dbReference type="RefSeq" id="WP_135025731.1">
    <property type="nucleotide sequence ID" value="NZ_JBFUWK010000004.1"/>
</dbReference>
<dbReference type="Proteomes" id="UP000297938">
    <property type="component" value="Unassembled WGS sequence"/>
</dbReference>
<accession>A0A7Z8D063</accession>